<evidence type="ECO:0000256" key="1">
    <source>
        <dbReference type="SAM" id="Phobius"/>
    </source>
</evidence>
<dbReference type="EMBL" id="JAFKCW010000001">
    <property type="protein sequence ID" value="MBN7800092.1"/>
    <property type="molecule type" value="Genomic_DNA"/>
</dbReference>
<proteinExistence type="predicted"/>
<dbReference type="PANTHER" id="PTHR30273:SF2">
    <property type="entry name" value="PROTEIN FECR"/>
    <property type="match status" value="1"/>
</dbReference>
<dbReference type="Pfam" id="PF16344">
    <property type="entry name" value="FecR_C"/>
    <property type="match status" value="1"/>
</dbReference>
<gene>
    <name evidence="4" type="ORF">J0A67_04420</name>
</gene>
<dbReference type="Gene3D" id="3.55.50.30">
    <property type="match status" value="1"/>
</dbReference>
<evidence type="ECO:0000313" key="5">
    <source>
        <dbReference type="Proteomes" id="UP000664698"/>
    </source>
</evidence>
<name>A0ABS3BM43_9BACT</name>
<feature type="domain" description="FecR protein" evidence="2">
    <location>
        <begin position="136"/>
        <end position="228"/>
    </location>
</feature>
<dbReference type="InterPro" id="IPR012373">
    <property type="entry name" value="Ferrdict_sens_TM"/>
</dbReference>
<keyword evidence="1" id="KW-0812">Transmembrane</keyword>
<evidence type="ECO:0000259" key="3">
    <source>
        <dbReference type="Pfam" id="PF16344"/>
    </source>
</evidence>
<feature type="domain" description="Protein FecR C-terminal" evidence="3">
    <location>
        <begin position="275"/>
        <end position="342"/>
    </location>
</feature>
<dbReference type="Proteomes" id="UP000664698">
    <property type="component" value="Unassembled WGS sequence"/>
</dbReference>
<comment type="caution">
    <text evidence="4">The sequence shown here is derived from an EMBL/GenBank/DDBJ whole genome shotgun (WGS) entry which is preliminary data.</text>
</comment>
<evidence type="ECO:0000259" key="2">
    <source>
        <dbReference type="Pfam" id="PF04773"/>
    </source>
</evidence>
<organism evidence="4 5">
    <name type="scientific">Algoriphagus aestuariicola</name>
    <dbReference type="NCBI Taxonomy" id="1852016"/>
    <lineage>
        <taxon>Bacteria</taxon>
        <taxon>Pseudomonadati</taxon>
        <taxon>Bacteroidota</taxon>
        <taxon>Cytophagia</taxon>
        <taxon>Cytophagales</taxon>
        <taxon>Cyclobacteriaceae</taxon>
        <taxon>Algoriphagus</taxon>
    </lineage>
</organism>
<dbReference type="InterPro" id="IPR006860">
    <property type="entry name" value="FecR"/>
</dbReference>
<protein>
    <submittedName>
        <fullName evidence="4">FecR domain-containing protein</fullName>
    </submittedName>
</protein>
<dbReference type="RefSeq" id="WP_206568055.1">
    <property type="nucleotide sequence ID" value="NZ_JAFKCW010000001.1"/>
</dbReference>
<accession>A0ABS3BM43</accession>
<keyword evidence="1" id="KW-0472">Membrane</keyword>
<sequence length="344" mass="38905">MNPEILRKFFKGDCSPEEVHAILRWINSEQGKTELGRFFEKHDEDFPLDPDKSREMFERISHSVNYGEELERRVTNPIEVVSPRYSNTRVGSFRMGIVAACLVVLAMGWFIAHSFFGKGDTVPTIVYHLEWIERSVAAGQKLKLTLEDGSEVTVNSLSTIRFPKKFAPQSREVVVEGEAFFHVTPDSNRPFLVRSGQVVTRVLGTSFLVKSGEGGQPSQVAVLTGKVQVSLANTSMAEKSVLLGAMDGVSVNGDASFQKKQVGYDDIFAWKDDVISFNNSTFSEVVTRLEKWYGVKILLPDHWEPQKQYSGRFQSQSLEEVLLGLSFVYDFQFRIRNDTVTIYH</sequence>
<dbReference type="Pfam" id="PF04773">
    <property type="entry name" value="FecR"/>
    <property type="match status" value="1"/>
</dbReference>
<reference evidence="4 5" key="1">
    <citation type="submission" date="2021-03" db="EMBL/GenBank/DDBJ databases">
        <title>novel species isolated from a fishpond in China.</title>
        <authorList>
            <person name="Lu H."/>
            <person name="Cai Z."/>
        </authorList>
    </citation>
    <scope>NUCLEOTIDE SEQUENCE [LARGE SCALE GENOMIC DNA]</scope>
    <source>
        <strain evidence="4 5">JCM 31546</strain>
    </source>
</reference>
<keyword evidence="1" id="KW-1133">Transmembrane helix</keyword>
<evidence type="ECO:0000313" key="4">
    <source>
        <dbReference type="EMBL" id="MBN7800092.1"/>
    </source>
</evidence>
<dbReference type="PANTHER" id="PTHR30273">
    <property type="entry name" value="PERIPLASMIC SIGNAL SENSOR AND SIGMA FACTOR ACTIVATOR FECR-RELATED"/>
    <property type="match status" value="1"/>
</dbReference>
<dbReference type="PIRSF" id="PIRSF018266">
    <property type="entry name" value="FecR"/>
    <property type="match status" value="1"/>
</dbReference>
<dbReference type="Gene3D" id="2.60.120.1440">
    <property type="match status" value="1"/>
</dbReference>
<keyword evidence="5" id="KW-1185">Reference proteome</keyword>
<feature type="transmembrane region" description="Helical" evidence="1">
    <location>
        <begin position="93"/>
        <end position="112"/>
    </location>
</feature>
<dbReference type="InterPro" id="IPR032508">
    <property type="entry name" value="FecR_C"/>
</dbReference>